<proteinExistence type="predicted"/>
<keyword evidence="3" id="KW-1185">Reference proteome</keyword>
<protein>
    <recommendedName>
        <fullName evidence="4">DUF4952 domain-containing protein</fullName>
    </recommendedName>
</protein>
<reference evidence="2 3" key="1">
    <citation type="submission" date="2016-10" db="EMBL/GenBank/DDBJ databases">
        <title>The Draft Genome Sequence of the Potato Rhizosphere Bacteria Ochrobactrum sp. IPA7.2.</title>
        <authorList>
            <person name="Gogoleva N.E."/>
            <person name="Khlopko Y.A."/>
            <person name="Burygin G.L."/>
            <person name="Plotnikov A.O."/>
        </authorList>
    </citation>
    <scope>NUCLEOTIDE SEQUENCE [LARGE SCALE GENOMIC DNA]</scope>
    <source>
        <strain evidence="2 3">IPA7.2</strain>
    </source>
</reference>
<dbReference type="Pfam" id="PF16310">
    <property type="entry name" value="DUF4952"/>
    <property type="match status" value="1"/>
</dbReference>
<name>A0A1J6HPC1_9HYPH</name>
<dbReference type="RefSeq" id="WP_071631058.1">
    <property type="nucleotide sequence ID" value="NZ_JBCAUP010000017.1"/>
</dbReference>
<dbReference type="Proteomes" id="UP000182985">
    <property type="component" value="Unassembled WGS sequence"/>
</dbReference>
<evidence type="ECO:0000313" key="2">
    <source>
        <dbReference type="EMBL" id="OIS94241.1"/>
    </source>
</evidence>
<evidence type="ECO:0008006" key="4">
    <source>
        <dbReference type="Google" id="ProtNLM"/>
    </source>
</evidence>
<evidence type="ECO:0000313" key="3">
    <source>
        <dbReference type="Proteomes" id="UP000182985"/>
    </source>
</evidence>
<dbReference type="EMBL" id="MOEC01000005">
    <property type="protein sequence ID" value="OIS94241.1"/>
    <property type="molecule type" value="Genomic_DNA"/>
</dbReference>
<gene>
    <name evidence="2" type="ORF">BLA27_06925</name>
</gene>
<organism evidence="2 3">
    <name type="scientific">Brucella cytisi</name>
    <dbReference type="NCBI Taxonomy" id="407152"/>
    <lineage>
        <taxon>Bacteria</taxon>
        <taxon>Pseudomonadati</taxon>
        <taxon>Pseudomonadota</taxon>
        <taxon>Alphaproteobacteria</taxon>
        <taxon>Hyphomicrobiales</taxon>
        <taxon>Brucellaceae</taxon>
        <taxon>Brucella/Ochrobactrum group</taxon>
        <taxon>Brucella</taxon>
    </lineage>
</organism>
<keyword evidence="1" id="KW-0732">Signal</keyword>
<evidence type="ECO:0000256" key="1">
    <source>
        <dbReference type="SAM" id="SignalP"/>
    </source>
</evidence>
<dbReference type="AlphaFoldDB" id="A0A1J6HPC1"/>
<accession>A0A1J6HPC1</accession>
<sequence>MRAIIAALVVTSAFCISFTAPAKADNEVVRGEPCGDLLADLKQESPHLDFLGCQEEMREPVRAQVARYRVAGSQAQAVERHFMKTANMPALVFLCCGWDSVGPKGRDGWLQAGVEHFTISMHSDETLFNRRADWSRIPWFNVTVIRYLEMP</sequence>
<feature type="signal peptide" evidence="1">
    <location>
        <begin position="1"/>
        <end position="22"/>
    </location>
</feature>
<comment type="caution">
    <text evidence="2">The sequence shown here is derived from an EMBL/GenBank/DDBJ whole genome shotgun (WGS) entry which is preliminary data.</text>
</comment>
<feature type="chain" id="PRO_5009639140" description="DUF4952 domain-containing protein" evidence="1">
    <location>
        <begin position="23"/>
        <end position="151"/>
    </location>
</feature>
<dbReference type="InterPro" id="IPR032537">
    <property type="entry name" value="DUF4952"/>
</dbReference>